<organism evidence="6 7">
    <name type="scientific">Macrophomina phaseolina</name>
    <dbReference type="NCBI Taxonomy" id="35725"/>
    <lineage>
        <taxon>Eukaryota</taxon>
        <taxon>Fungi</taxon>
        <taxon>Dikarya</taxon>
        <taxon>Ascomycota</taxon>
        <taxon>Pezizomycotina</taxon>
        <taxon>Dothideomycetes</taxon>
        <taxon>Dothideomycetes incertae sedis</taxon>
        <taxon>Botryosphaeriales</taxon>
        <taxon>Botryosphaeriaceae</taxon>
        <taxon>Macrophomina</taxon>
    </lineage>
</organism>
<dbReference type="InterPro" id="IPR036396">
    <property type="entry name" value="Cyt_P450_sf"/>
</dbReference>
<evidence type="ECO:0000256" key="4">
    <source>
        <dbReference type="ARBA" id="ARBA00023004"/>
    </source>
</evidence>
<evidence type="ECO:0000256" key="2">
    <source>
        <dbReference type="ARBA" id="ARBA00022723"/>
    </source>
</evidence>
<reference evidence="6 7" key="1">
    <citation type="journal article" date="2021" name="Nat. Commun.">
        <title>Genetic determinants of endophytism in the Arabidopsis root mycobiome.</title>
        <authorList>
            <person name="Mesny F."/>
            <person name="Miyauchi S."/>
            <person name="Thiergart T."/>
            <person name="Pickel B."/>
            <person name="Atanasova L."/>
            <person name="Karlsson M."/>
            <person name="Huettel B."/>
            <person name="Barry K.W."/>
            <person name="Haridas S."/>
            <person name="Chen C."/>
            <person name="Bauer D."/>
            <person name="Andreopoulos W."/>
            <person name="Pangilinan J."/>
            <person name="LaButti K."/>
            <person name="Riley R."/>
            <person name="Lipzen A."/>
            <person name="Clum A."/>
            <person name="Drula E."/>
            <person name="Henrissat B."/>
            <person name="Kohler A."/>
            <person name="Grigoriev I.V."/>
            <person name="Martin F.M."/>
            <person name="Hacquard S."/>
        </authorList>
    </citation>
    <scope>NUCLEOTIDE SEQUENCE [LARGE SCALE GENOMIC DNA]</scope>
    <source>
        <strain evidence="6 7">MPI-SDFR-AT-0080</strain>
    </source>
</reference>
<keyword evidence="5" id="KW-0472">Membrane</keyword>
<dbReference type="PANTHER" id="PTHR24305:SF235">
    <property type="entry name" value="CYTOCHROME P450 MONOOXYGENASE APDB-RELATED"/>
    <property type="match status" value="1"/>
</dbReference>
<sequence length="504" mass="58024">MESTMAASSDKGNMLSLLLGSPAFLLICLLATLWHFYQYLSTPKYNSSFRNKNGRYIHQIVRNVRYERFSHGKELSREGEQLAGDEPYLIRSGWTRQLVISQPEHLKEFYNKDSKDHTKPPHMSLGDGFNRLLGQCLGLQGGNHWKTMRALFDPAFSHSSSVSMIPTFVEEIEKWVRGLGEDSVPTKPSDERFVRNATEVCRYLPFRLTAMTVYGEALTEEHYSSLVSLNDLHEQLTFDAFFGKWTVWRWFNRLPTASKYRMDKFRQEWDEFNLGLIQSARKNGVPCPAERIYQGVERNEMSKTEFLQTMDELLFTNIDVTSAVIAFLLLNTAKNPSFQSALRAEIALQKAQNPGNRKDYLLKQDTLLHFAAMESVRMSPALWFSLPERTAQDKLIGGFFVPARTAVVIDWRRLNTSAAIWGADGEEFRPERFANLSASQYRYGLLRFGMGRGRCLGKNIADMMLKLSLLTVVERFVVRPRDGEVFRRDTFTVTSQSEIEFERI</sequence>
<dbReference type="Pfam" id="PF00067">
    <property type="entry name" value="p450"/>
    <property type="match status" value="1"/>
</dbReference>
<keyword evidence="4" id="KW-0408">Iron</keyword>
<feature type="transmembrane region" description="Helical" evidence="5">
    <location>
        <begin position="12"/>
        <end position="37"/>
    </location>
</feature>
<protein>
    <submittedName>
        <fullName evidence="6">Cytochrome P450 CYP5293A1</fullName>
    </submittedName>
</protein>
<evidence type="ECO:0000256" key="3">
    <source>
        <dbReference type="ARBA" id="ARBA00023002"/>
    </source>
</evidence>
<dbReference type="InterPro" id="IPR001128">
    <property type="entry name" value="Cyt_P450"/>
</dbReference>
<dbReference type="InterPro" id="IPR050121">
    <property type="entry name" value="Cytochrome_P450_monoxygenase"/>
</dbReference>
<dbReference type="EMBL" id="JAGTJR010000019">
    <property type="protein sequence ID" value="KAH7045357.1"/>
    <property type="molecule type" value="Genomic_DNA"/>
</dbReference>
<gene>
    <name evidence="6" type="ORF">B0J12DRAFT_670395</name>
</gene>
<dbReference type="InterPro" id="IPR002401">
    <property type="entry name" value="Cyt_P450_E_grp-I"/>
</dbReference>
<keyword evidence="2" id="KW-0479">Metal-binding</keyword>
<dbReference type="CDD" id="cd20615">
    <property type="entry name" value="CYP_GliC-like"/>
    <property type="match status" value="1"/>
</dbReference>
<comment type="caution">
    <text evidence="6">The sequence shown here is derived from an EMBL/GenBank/DDBJ whole genome shotgun (WGS) entry which is preliminary data.</text>
</comment>
<dbReference type="Proteomes" id="UP000774617">
    <property type="component" value="Unassembled WGS sequence"/>
</dbReference>
<proteinExistence type="predicted"/>
<accession>A0ABQ8G5M3</accession>
<evidence type="ECO:0000256" key="5">
    <source>
        <dbReference type="SAM" id="Phobius"/>
    </source>
</evidence>
<keyword evidence="5" id="KW-0812">Transmembrane</keyword>
<keyword evidence="7" id="KW-1185">Reference proteome</keyword>
<keyword evidence="3" id="KW-0560">Oxidoreductase</keyword>
<dbReference type="Gene3D" id="1.10.630.10">
    <property type="entry name" value="Cytochrome P450"/>
    <property type="match status" value="1"/>
</dbReference>
<dbReference type="PRINTS" id="PR00463">
    <property type="entry name" value="EP450I"/>
</dbReference>
<evidence type="ECO:0000256" key="1">
    <source>
        <dbReference type="ARBA" id="ARBA00001971"/>
    </source>
</evidence>
<evidence type="ECO:0000313" key="7">
    <source>
        <dbReference type="Proteomes" id="UP000774617"/>
    </source>
</evidence>
<comment type="cofactor">
    <cofactor evidence="1">
        <name>heme</name>
        <dbReference type="ChEBI" id="CHEBI:30413"/>
    </cofactor>
</comment>
<keyword evidence="5" id="KW-1133">Transmembrane helix</keyword>
<name>A0ABQ8G5M3_9PEZI</name>
<evidence type="ECO:0000313" key="6">
    <source>
        <dbReference type="EMBL" id="KAH7045357.1"/>
    </source>
</evidence>
<dbReference type="PANTHER" id="PTHR24305">
    <property type="entry name" value="CYTOCHROME P450"/>
    <property type="match status" value="1"/>
</dbReference>
<dbReference type="SUPFAM" id="SSF48264">
    <property type="entry name" value="Cytochrome P450"/>
    <property type="match status" value="1"/>
</dbReference>